<dbReference type="Ensembl" id="ENSCAFT00030015496.1">
    <property type="protein sequence ID" value="ENSCAFP00030013509.1"/>
    <property type="gene ID" value="ENSCAFG00030008284.1"/>
</dbReference>
<dbReference type="GO" id="GO:0006260">
    <property type="term" value="P:DNA replication"/>
    <property type="evidence" value="ECO:0007669"/>
    <property type="project" value="UniProtKB-KW"/>
</dbReference>
<dbReference type="InterPro" id="IPR021886">
    <property type="entry name" value="MgsA_C"/>
</dbReference>
<evidence type="ECO:0000256" key="5">
    <source>
        <dbReference type="ARBA" id="ARBA00022741"/>
    </source>
</evidence>
<dbReference type="FunFam" id="3.40.50.300:FF:000137">
    <property type="entry name" value="Replication-associated recombination protein A"/>
    <property type="match status" value="1"/>
</dbReference>
<dbReference type="InterPro" id="IPR027417">
    <property type="entry name" value="P-loop_NTPase"/>
</dbReference>
<dbReference type="GO" id="GO:0005634">
    <property type="term" value="C:nucleus"/>
    <property type="evidence" value="ECO:0007669"/>
    <property type="project" value="UniProtKB-SubCell"/>
</dbReference>
<keyword evidence="5" id="KW-0547">Nucleotide-binding</keyword>
<comment type="subcellular location">
    <subcellularLocation>
        <location evidence="1">Nucleus</location>
    </subcellularLocation>
</comment>
<keyword evidence="4" id="KW-0479">Metal-binding</keyword>
<dbReference type="Proteomes" id="UP000694429">
    <property type="component" value="Chromosome 35"/>
</dbReference>
<keyword evidence="7 12" id="KW-0863">Zinc-finger</keyword>
<sequence>MRAPPASGPLAKAAFRGRPEAQRAAAWAGRRVLHSPKGCGTRAGPTTLPGVPCARRRPRPAAAAVRKPRTTLPGAPRGGVAGGGGEARRRTTPPGVPRARRRRPPAEGGPTREAPDVRHERRPPPARARPAASPSEGRAARGLAAGGGRRAAAAMEVSGPEDDPFLSQLHQVQCPVCQQMMAAAHINSHLDRCLLLNPAGHAEPAAGPHRAGERPKALSPPGAKRRRLSESSALKQPATPTAAESSEGEGDDGDDGGETESRESYDAPPTPSGARLIPDFPVARAGSPARKGSGKRPAAAAGAAAAAAGSASPRSWGEAEAPDEEDAAGDGDADGDADADGEDEPGRWEAAAADVGAGAVRQMLEGKPLADKMRPDTLQDYIGQSRAVGQDTLLRSLLETTEIPSLILWGPPGCGKTTLAHIIANNSKKHSIRFVTLSATNAKTNDVRDVIKQAQNEKSFFKRKTILFIDEIHRFNKSQQDTFLPHVECGTITLIGATTENPSFQVNAALLSRCRVIVLEKLPVEAMVTILMRAINSLGIHVLDSSRPTDPLSHSSNSSSEPSVFIEDKAVDTLAYLSDGDARAGLNGLQLAVLARLSSRKMFCKKSGQNYSPSRVLITENDVKEGLQRSHILYDRAGEEHYNCISALHKSMRGSDQSASLYWLARMLEGGEDPLYVARRLVRFASEDIGLADPSALTQAVAAYQGCHFIGMPECEVLLGPGLVEGTWNPPAALSPRKGATASSRTVMRLCVIRLESNTMSTGIIHEQRVMTCKRDTGKSSSRKRHDGSEAGCRGRHRARLCPWPLCCALSRTHNRAWCRWQVAGGRCSGGMCSGKESLPTTALFLGLLAKL</sequence>
<keyword evidence="8" id="KW-0862">Zinc</keyword>
<keyword evidence="10 12" id="KW-0234">DNA repair</keyword>
<evidence type="ECO:0000256" key="6">
    <source>
        <dbReference type="ARBA" id="ARBA00022763"/>
    </source>
</evidence>
<evidence type="ECO:0000256" key="8">
    <source>
        <dbReference type="ARBA" id="ARBA00022833"/>
    </source>
</evidence>
<dbReference type="GO" id="GO:0008270">
    <property type="term" value="F:zinc ion binding"/>
    <property type="evidence" value="ECO:0007669"/>
    <property type="project" value="UniProtKB-KW"/>
</dbReference>
<dbReference type="PANTHER" id="PTHR13779:SF7">
    <property type="entry name" value="ATPASE WRNIP1"/>
    <property type="match status" value="1"/>
</dbReference>
<name>A0A8C0RFG7_CANLF</name>
<dbReference type="FunFam" id="1.10.8.60:FF:000054">
    <property type="entry name" value="ATPase WRNIP1 isoform 1"/>
    <property type="match status" value="1"/>
</dbReference>
<dbReference type="InterPro" id="IPR040539">
    <property type="entry name" value="Znf-WRNIP1_ubi"/>
</dbReference>
<dbReference type="AlphaFoldDB" id="A0A8C0RFG7"/>
<evidence type="ECO:0000256" key="9">
    <source>
        <dbReference type="ARBA" id="ARBA00022840"/>
    </source>
</evidence>
<evidence type="ECO:0000256" key="7">
    <source>
        <dbReference type="ARBA" id="ARBA00022771"/>
    </source>
</evidence>
<evidence type="ECO:0000256" key="1">
    <source>
        <dbReference type="ARBA" id="ARBA00004123"/>
    </source>
</evidence>
<dbReference type="PROSITE" id="PS51908">
    <property type="entry name" value="ZF_UBZ4"/>
    <property type="match status" value="1"/>
</dbReference>
<dbReference type="Pfam" id="PF18279">
    <property type="entry name" value="zf-WRNIP1_ubi"/>
    <property type="match status" value="1"/>
</dbReference>
<accession>A0A8C0RFG7</accession>
<keyword evidence="11" id="KW-0539">Nucleus</keyword>
<feature type="compositionally biased region" description="Low complexity" evidence="13">
    <location>
        <begin position="128"/>
        <end position="143"/>
    </location>
</feature>
<dbReference type="FunFam" id="3.30.160.60:FF:000331">
    <property type="entry name" value="E3 ubiquitin-protein ligase RAD18"/>
    <property type="match status" value="1"/>
</dbReference>
<dbReference type="Pfam" id="PF12002">
    <property type="entry name" value="MgsA_C"/>
    <property type="match status" value="1"/>
</dbReference>
<evidence type="ECO:0000256" key="13">
    <source>
        <dbReference type="SAM" id="MobiDB-lite"/>
    </source>
</evidence>
<dbReference type="InterPro" id="IPR032423">
    <property type="entry name" value="AAA_assoc_2"/>
</dbReference>
<feature type="compositionally biased region" description="Acidic residues" evidence="13">
    <location>
        <begin position="246"/>
        <end position="258"/>
    </location>
</feature>
<evidence type="ECO:0000256" key="3">
    <source>
        <dbReference type="ARBA" id="ARBA00022705"/>
    </source>
</evidence>
<keyword evidence="6 12" id="KW-0227">DNA damage</keyword>
<dbReference type="Gene3D" id="1.10.8.60">
    <property type="match status" value="1"/>
</dbReference>
<dbReference type="GO" id="GO:0016887">
    <property type="term" value="F:ATP hydrolysis activity"/>
    <property type="evidence" value="ECO:0007669"/>
    <property type="project" value="InterPro"/>
</dbReference>
<feature type="region of interest" description="Disordered" evidence="13">
    <location>
        <begin position="203"/>
        <end position="345"/>
    </location>
</feature>
<feature type="compositionally biased region" description="Gly residues" evidence="13">
    <location>
        <begin position="76"/>
        <end position="85"/>
    </location>
</feature>
<dbReference type="SUPFAM" id="SSF48019">
    <property type="entry name" value="post-AAA+ oligomerization domain-like"/>
    <property type="match status" value="1"/>
</dbReference>
<dbReference type="GO" id="GO:0006281">
    <property type="term" value="P:DNA repair"/>
    <property type="evidence" value="ECO:0007669"/>
    <property type="project" value="UniProtKB-KW"/>
</dbReference>
<dbReference type="Gene3D" id="1.20.272.10">
    <property type="match status" value="1"/>
</dbReference>
<evidence type="ECO:0000256" key="11">
    <source>
        <dbReference type="ARBA" id="ARBA00023242"/>
    </source>
</evidence>
<evidence type="ECO:0000313" key="15">
    <source>
        <dbReference type="Ensembl" id="ENSCAFP00030013509.1"/>
    </source>
</evidence>
<dbReference type="CDD" id="cd18139">
    <property type="entry name" value="HLD_clamp_RarA"/>
    <property type="match status" value="1"/>
</dbReference>
<feature type="compositionally biased region" description="Basic and acidic residues" evidence="13">
    <location>
        <begin position="113"/>
        <end position="123"/>
    </location>
</feature>
<evidence type="ECO:0000256" key="12">
    <source>
        <dbReference type="PROSITE-ProRule" id="PRU01256"/>
    </source>
</evidence>
<proteinExistence type="inferred from homology"/>
<evidence type="ECO:0000313" key="16">
    <source>
        <dbReference type="Proteomes" id="UP000694429"/>
    </source>
</evidence>
<keyword evidence="9" id="KW-0067">ATP-binding</keyword>
<dbReference type="PANTHER" id="PTHR13779">
    <property type="entry name" value="WERNER HELICASE-INTERACTING PROTEIN 1 FAMILY MEMBER"/>
    <property type="match status" value="1"/>
</dbReference>
<dbReference type="SMART" id="SM00382">
    <property type="entry name" value="AAA"/>
    <property type="match status" value="1"/>
</dbReference>
<dbReference type="InterPro" id="IPR006642">
    <property type="entry name" value="Rad18_UBZ4"/>
</dbReference>
<dbReference type="GO" id="GO:0003677">
    <property type="term" value="F:DNA binding"/>
    <property type="evidence" value="ECO:0007669"/>
    <property type="project" value="InterPro"/>
</dbReference>
<dbReference type="Pfam" id="PF16193">
    <property type="entry name" value="AAA_assoc_2"/>
    <property type="match status" value="1"/>
</dbReference>
<protein>
    <submittedName>
        <fullName evidence="15">WRN helicase interacting protein 1</fullName>
    </submittedName>
</protein>
<feature type="compositionally biased region" description="Acidic residues" evidence="13">
    <location>
        <begin position="320"/>
        <end position="343"/>
    </location>
</feature>
<dbReference type="FunFam" id="1.20.272.10:FF:000001">
    <property type="entry name" value="Putative AAA family ATPase"/>
    <property type="match status" value="1"/>
</dbReference>
<evidence type="ECO:0000259" key="14">
    <source>
        <dbReference type="PROSITE" id="PS51908"/>
    </source>
</evidence>
<evidence type="ECO:0000256" key="4">
    <source>
        <dbReference type="ARBA" id="ARBA00022723"/>
    </source>
</evidence>
<organism evidence="15 16">
    <name type="scientific">Canis lupus familiaris</name>
    <name type="common">Dog</name>
    <name type="synonym">Canis familiaris</name>
    <dbReference type="NCBI Taxonomy" id="9615"/>
    <lineage>
        <taxon>Eukaryota</taxon>
        <taxon>Metazoa</taxon>
        <taxon>Chordata</taxon>
        <taxon>Craniata</taxon>
        <taxon>Vertebrata</taxon>
        <taxon>Euteleostomi</taxon>
        <taxon>Mammalia</taxon>
        <taxon>Eutheria</taxon>
        <taxon>Laurasiatheria</taxon>
        <taxon>Carnivora</taxon>
        <taxon>Caniformia</taxon>
        <taxon>Canidae</taxon>
        <taxon>Canis</taxon>
    </lineage>
</organism>
<evidence type="ECO:0000256" key="10">
    <source>
        <dbReference type="ARBA" id="ARBA00023204"/>
    </source>
</evidence>
<dbReference type="Pfam" id="PF00004">
    <property type="entry name" value="AAA"/>
    <property type="match status" value="1"/>
</dbReference>
<feature type="region of interest" description="Disordered" evidence="13">
    <location>
        <begin position="26"/>
        <end position="160"/>
    </location>
</feature>
<gene>
    <name evidence="15" type="primary">WRNIP1</name>
</gene>
<dbReference type="Gene3D" id="3.40.50.300">
    <property type="entry name" value="P-loop containing nucleotide triphosphate hydrolases"/>
    <property type="match status" value="1"/>
</dbReference>
<feature type="compositionally biased region" description="Polar residues" evidence="13">
    <location>
        <begin position="230"/>
        <end position="243"/>
    </location>
</feature>
<keyword evidence="3" id="KW-0235">DNA replication</keyword>
<dbReference type="GO" id="GO:0005524">
    <property type="term" value="F:ATP binding"/>
    <property type="evidence" value="ECO:0007669"/>
    <property type="project" value="UniProtKB-KW"/>
</dbReference>
<dbReference type="InterPro" id="IPR003959">
    <property type="entry name" value="ATPase_AAA_core"/>
</dbReference>
<reference evidence="15" key="1">
    <citation type="submission" date="2019-03" db="EMBL/GenBank/DDBJ databases">
        <authorList>
            <person name="Warren W.C."/>
            <person name="Johnson G.S."/>
        </authorList>
    </citation>
    <scope>NUCLEOTIDE SEQUENCE [LARGE SCALE GENOMIC DNA]</scope>
    <source>
        <strain evidence="15">Basenji</strain>
    </source>
</reference>
<comment type="similarity">
    <text evidence="2">Belongs to the AAA ATPase family. RarA/MGS1/WRNIP1 subfamily.</text>
</comment>
<dbReference type="SUPFAM" id="SSF52540">
    <property type="entry name" value="P-loop containing nucleoside triphosphate hydrolases"/>
    <property type="match status" value="1"/>
</dbReference>
<feature type="domain" description="UBZ4-type" evidence="14">
    <location>
        <begin position="171"/>
        <end position="198"/>
    </location>
</feature>
<dbReference type="SMART" id="SM00734">
    <property type="entry name" value="ZnF_Rad18"/>
    <property type="match status" value="1"/>
</dbReference>
<feature type="compositionally biased region" description="Low complexity" evidence="13">
    <location>
        <begin position="289"/>
        <end position="319"/>
    </location>
</feature>
<dbReference type="Gene3D" id="3.30.160.60">
    <property type="entry name" value="Classic Zinc Finger"/>
    <property type="match status" value="1"/>
</dbReference>
<dbReference type="InterPro" id="IPR008921">
    <property type="entry name" value="DNA_pol3_clamp-load_cplx_C"/>
</dbReference>
<evidence type="ECO:0000256" key="2">
    <source>
        <dbReference type="ARBA" id="ARBA00008959"/>
    </source>
</evidence>
<dbReference type="CDD" id="cd00009">
    <property type="entry name" value="AAA"/>
    <property type="match status" value="1"/>
</dbReference>
<dbReference type="InterPro" id="IPR051314">
    <property type="entry name" value="AAA_ATPase_RarA/MGS1/WRNIP1"/>
</dbReference>
<reference evidence="15" key="2">
    <citation type="submission" date="2025-08" db="UniProtKB">
        <authorList>
            <consortium name="Ensembl"/>
        </authorList>
    </citation>
    <scope>IDENTIFICATION</scope>
</reference>
<dbReference type="InterPro" id="IPR003593">
    <property type="entry name" value="AAA+_ATPase"/>
</dbReference>